<evidence type="ECO:0000313" key="2">
    <source>
        <dbReference type="Proteomes" id="UP001146793"/>
    </source>
</evidence>
<accession>A0AAV8AHR1</accession>
<dbReference type="EMBL" id="JANTQA010000008">
    <property type="protein sequence ID" value="KAJ3451734.1"/>
    <property type="molecule type" value="Genomic_DNA"/>
</dbReference>
<name>A0AAV8AHR1_9EUKA</name>
<evidence type="ECO:0000313" key="1">
    <source>
        <dbReference type="EMBL" id="KAJ3451734.1"/>
    </source>
</evidence>
<dbReference type="Proteomes" id="UP001146793">
    <property type="component" value="Unassembled WGS sequence"/>
</dbReference>
<reference evidence="1" key="1">
    <citation type="submission" date="2022-08" db="EMBL/GenBank/DDBJ databases">
        <title>Novel sulphate-reducing endosymbionts in the free-living metamonad Anaeramoeba.</title>
        <authorList>
            <person name="Jerlstrom-Hultqvist J."/>
            <person name="Cepicka I."/>
            <person name="Gallot-Lavallee L."/>
            <person name="Salas-Leiva D."/>
            <person name="Curtis B.A."/>
            <person name="Zahonova K."/>
            <person name="Pipaliya S."/>
            <person name="Dacks J."/>
            <person name="Roger A.J."/>
        </authorList>
    </citation>
    <scope>NUCLEOTIDE SEQUENCE</scope>
    <source>
        <strain evidence="1">Busselton2</strain>
    </source>
</reference>
<dbReference type="AlphaFoldDB" id="A0AAV8AHR1"/>
<comment type="caution">
    <text evidence="1">The sequence shown here is derived from an EMBL/GenBank/DDBJ whole genome shotgun (WGS) entry which is preliminary data.</text>
</comment>
<sequence>MNKQNQRRTFSLKSYKTKKEQNSIPVDEILENMKPPIKSMNLQIIDFFSLSNNAQEESRILKNHASKLTNNNEKANVYFSAALKKMECAFYREEGARFLNDPQIRDKAINKYAECDGYFQICEKNYRNLQNSLMKILSKLLQVICKFRIFMNRKKRYYKMKSVLQKAIEGKSILKNEEHLTFHKDLLNFHSVFEKWEQYRFGKVYNNYSFLDFDIINKSAMEAIIFVKSVSNFDYSFEKKIFNN</sequence>
<proteinExistence type="predicted"/>
<gene>
    <name evidence="1" type="ORF">M0812_03488</name>
</gene>
<protein>
    <submittedName>
        <fullName evidence="1">Cw-type zinc finger</fullName>
    </submittedName>
</protein>
<organism evidence="1 2">
    <name type="scientific">Anaeramoeba flamelloides</name>
    <dbReference type="NCBI Taxonomy" id="1746091"/>
    <lineage>
        <taxon>Eukaryota</taxon>
        <taxon>Metamonada</taxon>
        <taxon>Anaeramoebidae</taxon>
        <taxon>Anaeramoeba</taxon>
    </lineage>
</organism>